<organism evidence="3 4">
    <name type="scientific">Reticulibacter mediterranei</name>
    <dbReference type="NCBI Taxonomy" id="2778369"/>
    <lineage>
        <taxon>Bacteria</taxon>
        <taxon>Bacillati</taxon>
        <taxon>Chloroflexota</taxon>
        <taxon>Ktedonobacteria</taxon>
        <taxon>Ktedonobacterales</taxon>
        <taxon>Reticulibacteraceae</taxon>
        <taxon>Reticulibacter</taxon>
    </lineage>
</organism>
<dbReference type="InterPro" id="IPR012341">
    <property type="entry name" value="6hp_glycosidase-like_sf"/>
</dbReference>
<dbReference type="InterPro" id="IPR032856">
    <property type="entry name" value="GDE_N_bis"/>
</dbReference>
<evidence type="ECO:0000313" key="4">
    <source>
        <dbReference type="Proteomes" id="UP000597444"/>
    </source>
</evidence>
<dbReference type="RefSeq" id="WP_220203534.1">
    <property type="nucleotide sequence ID" value="NZ_BNJK01000001.1"/>
</dbReference>
<dbReference type="EMBL" id="BNJK01000001">
    <property type="protein sequence ID" value="GHO92714.1"/>
    <property type="molecule type" value="Genomic_DNA"/>
</dbReference>
<dbReference type="Gene3D" id="1.50.10.10">
    <property type="match status" value="1"/>
</dbReference>
<sequence>MTDHVSEVLLLPTAGNQQNDTLDQLEDKERPGTPQITLKYGDAFLVADTCGDLIASKREMGLFWHGTRFLHNCNLYLEGKPLVMLSHHVTNMGDACQIDLTNASFSLQNGFTIEQGAIHVSRLLELQHEQLVQTITVTNFSALMVPLTLALKVDADFCDLFEVRGMTRQKHGLRQPPAMTDTSLTLQYRGVDGVERHTQVQCEGTAPNQIQPNRLQWQLQLERAQPVEMRVAINVSEINAERFVSNITLPSWKDLPQPTLRSDDYLFNRLLARGMNDLLMLSTMTPHGYYPYAGIPWFSCPFGRDGLIACLQFLPWQPEVVRGTLSFLAAHQGTKVDDFTDEEPGKILHEMRTGEMANCREIPYIPYYGTVDATPLFLILLEAYIRWTNDLTLLQRLWPHAEAAARWLIEYGDKDGDGFIEYHRASETGLANQGWKDAWDSVSDSEGRLATSPIALCEVQGYAFAAYRAMGYLAGRMGQHQVIAEWEQHADALRTRFLQRFWWEEEDVFYLALNKDKEPCDVVSSNAGQCLWTGIVPDEYAHKVIARMMQKDMYGGWGIRTLSANAPRYNPMSYHNGSIWPHDNALIGTGFAQFGAKEDTAVLLHSLYQAGLFFEGMRLPELYCGFPQRPGFGPTRYPVACSPQAWAAGSPLMLVNALLGFQPDAEHQRLTLDRPTLPDWLQSMEIRGLRLGEKQLHVKLVRTGDQTNVVTEAENEVALHVHLSSDTTM</sequence>
<accession>A0A8J3IC61</accession>
<feature type="domain" description="Putative glycogen debranching enzyme N-terminal" evidence="1">
    <location>
        <begin position="38"/>
        <end position="231"/>
    </location>
</feature>
<comment type="caution">
    <text evidence="3">The sequence shown here is derived from an EMBL/GenBank/DDBJ whole genome shotgun (WGS) entry which is preliminary data.</text>
</comment>
<dbReference type="Pfam" id="PF22422">
    <property type="entry name" value="MGH1-like_GH"/>
    <property type="match status" value="1"/>
</dbReference>
<dbReference type="Pfam" id="PF14742">
    <property type="entry name" value="GDE_N_bis"/>
    <property type="match status" value="1"/>
</dbReference>
<dbReference type="Proteomes" id="UP000597444">
    <property type="component" value="Unassembled WGS sequence"/>
</dbReference>
<feature type="domain" description="Mannosylglycerate hydrolase MGH1-like glycoside hydrolase" evidence="2">
    <location>
        <begin position="374"/>
        <end position="609"/>
    </location>
</feature>
<proteinExistence type="predicted"/>
<evidence type="ECO:0000259" key="2">
    <source>
        <dbReference type="Pfam" id="PF22422"/>
    </source>
</evidence>
<name>A0A8J3IC61_9CHLR</name>
<dbReference type="InterPro" id="IPR054491">
    <property type="entry name" value="MGH1-like_GH"/>
</dbReference>
<reference evidence="3" key="1">
    <citation type="submission" date="2020-10" db="EMBL/GenBank/DDBJ databases">
        <title>Taxonomic study of unclassified bacteria belonging to the class Ktedonobacteria.</title>
        <authorList>
            <person name="Yabe S."/>
            <person name="Wang C.M."/>
            <person name="Zheng Y."/>
            <person name="Sakai Y."/>
            <person name="Cavaletti L."/>
            <person name="Monciardini P."/>
            <person name="Donadio S."/>
        </authorList>
    </citation>
    <scope>NUCLEOTIDE SEQUENCE</scope>
    <source>
        <strain evidence="3">ID150040</strain>
    </source>
</reference>
<evidence type="ECO:0000259" key="1">
    <source>
        <dbReference type="Pfam" id="PF14742"/>
    </source>
</evidence>
<protein>
    <submittedName>
        <fullName evidence="3">Amylo-alpha-1,6-glucosidase</fullName>
    </submittedName>
</protein>
<keyword evidence="4" id="KW-1185">Reference proteome</keyword>
<dbReference type="AlphaFoldDB" id="A0A8J3IC61"/>
<evidence type="ECO:0000313" key="3">
    <source>
        <dbReference type="EMBL" id="GHO92714.1"/>
    </source>
</evidence>
<dbReference type="SUPFAM" id="SSF48208">
    <property type="entry name" value="Six-hairpin glycosidases"/>
    <property type="match status" value="1"/>
</dbReference>
<dbReference type="InterPro" id="IPR008928">
    <property type="entry name" value="6-hairpin_glycosidase_sf"/>
</dbReference>
<dbReference type="GO" id="GO:0005975">
    <property type="term" value="P:carbohydrate metabolic process"/>
    <property type="evidence" value="ECO:0007669"/>
    <property type="project" value="InterPro"/>
</dbReference>
<gene>
    <name evidence="3" type="ORF">KSF_027620</name>
</gene>